<organism evidence="9 10">
    <name type="scientific">Evansella caseinilytica</name>
    <dbReference type="NCBI Taxonomy" id="1503961"/>
    <lineage>
        <taxon>Bacteria</taxon>
        <taxon>Bacillati</taxon>
        <taxon>Bacillota</taxon>
        <taxon>Bacilli</taxon>
        <taxon>Bacillales</taxon>
        <taxon>Bacillaceae</taxon>
        <taxon>Evansella</taxon>
    </lineage>
</organism>
<feature type="transmembrane region" description="Helical" evidence="7">
    <location>
        <begin position="12"/>
        <end position="36"/>
    </location>
</feature>
<dbReference type="SUPFAM" id="SSF161098">
    <property type="entry name" value="MetI-like"/>
    <property type="match status" value="1"/>
</dbReference>
<evidence type="ECO:0000256" key="2">
    <source>
        <dbReference type="ARBA" id="ARBA00022448"/>
    </source>
</evidence>
<dbReference type="EMBL" id="FNPI01000014">
    <property type="protein sequence ID" value="SDZ48300.1"/>
    <property type="molecule type" value="Genomic_DNA"/>
</dbReference>
<comment type="subcellular location">
    <subcellularLocation>
        <location evidence="1 7">Cell membrane</location>
        <topology evidence="1 7">Multi-pass membrane protein</topology>
    </subcellularLocation>
</comment>
<keyword evidence="6 7" id="KW-0472">Membrane</keyword>
<dbReference type="PANTHER" id="PTHR30193:SF37">
    <property type="entry name" value="INNER MEMBRANE ABC TRANSPORTER PERMEASE PROTEIN YCJO"/>
    <property type="match status" value="1"/>
</dbReference>
<dbReference type="GO" id="GO:0055085">
    <property type="term" value="P:transmembrane transport"/>
    <property type="evidence" value="ECO:0007669"/>
    <property type="project" value="InterPro"/>
</dbReference>
<dbReference type="GO" id="GO:0005886">
    <property type="term" value="C:plasma membrane"/>
    <property type="evidence" value="ECO:0007669"/>
    <property type="project" value="UniProtKB-SubCell"/>
</dbReference>
<dbReference type="AlphaFoldDB" id="A0A1H3TDX5"/>
<keyword evidence="3" id="KW-1003">Cell membrane</keyword>
<evidence type="ECO:0000256" key="1">
    <source>
        <dbReference type="ARBA" id="ARBA00004651"/>
    </source>
</evidence>
<keyword evidence="4 7" id="KW-0812">Transmembrane</keyword>
<keyword evidence="2 7" id="KW-0813">Transport</keyword>
<feature type="transmembrane region" description="Helical" evidence="7">
    <location>
        <begin position="212"/>
        <end position="231"/>
    </location>
</feature>
<feature type="transmembrane region" description="Helical" evidence="7">
    <location>
        <begin position="264"/>
        <end position="289"/>
    </location>
</feature>
<comment type="similarity">
    <text evidence="7">Belongs to the binding-protein-dependent transport system permease family.</text>
</comment>
<gene>
    <name evidence="9" type="ORF">SAMN05421736_11441</name>
</gene>
<feature type="transmembrane region" description="Helical" evidence="7">
    <location>
        <begin position="157"/>
        <end position="177"/>
    </location>
</feature>
<dbReference type="InterPro" id="IPR051393">
    <property type="entry name" value="ABC_transporter_permease"/>
</dbReference>
<dbReference type="PANTHER" id="PTHR30193">
    <property type="entry name" value="ABC TRANSPORTER PERMEASE PROTEIN"/>
    <property type="match status" value="1"/>
</dbReference>
<keyword evidence="9" id="KW-0762">Sugar transport</keyword>
<sequence>MNGMNKKVNVTPLFFIGPHVILFAVFILLPTIYGMYASFTQWNLVGDPVWVGLDNYKTILFNTDSTFHYQFFNGMKNTFIFVGLSVPLLIAIPLLIAVALEHKKVKMKSFFQSILYIPGLISISAAALIWSLIFNKQLGVVSNVFGSEPVWASTQPYAWITIIAITIWGGIGGNMIIYRASINGVSKDLYESAEIDGAGSIRKFWNITLPSIRFPLIYTFVMTTAGCFNVFGQPLMMTNGGPQQSTTVLMMYIRQLAFSHGQSIAGMASAMAVLLGLVILVVSALQYYLMNRNAT</sequence>
<evidence type="ECO:0000313" key="10">
    <source>
        <dbReference type="Proteomes" id="UP000198935"/>
    </source>
</evidence>
<protein>
    <submittedName>
        <fullName evidence="9">Multiple sugar transport system permease protein</fullName>
    </submittedName>
</protein>
<dbReference type="PROSITE" id="PS50928">
    <property type="entry name" value="ABC_TM1"/>
    <property type="match status" value="1"/>
</dbReference>
<dbReference type="InterPro" id="IPR035906">
    <property type="entry name" value="MetI-like_sf"/>
</dbReference>
<name>A0A1H3TDX5_9BACI</name>
<evidence type="ECO:0000313" key="9">
    <source>
        <dbReference type="EMBL" id="SDZ48300.1"/>
    </source>
</evidence>
<dbReference type="STRING" id="1503961.SAMN05421736_11441"/>
<proteinExistence type="inferred from homology"/>
<dbReference type="CDD" id="cd06261">
    <property type="entry name" value="TM_PBP2"/>
    <property type="match status" value="1"/>
</dbReference>
<keyword evidence="10" id="KW-1185">Reference proteome</keyword>
<evidence type="ECO:0000256" key="3">
    <source>
        <dbReference type="ARBA" id="ARBA00022475"/>
    </source>
</evidence>
<dbReference type="Pfam" id="PF00528">
    <property type="entry name" value="BPD_transp_1"/>
    <property type="match status" value="1"/>
</dbReference>
<evidence type="ECO:0000256" key="6">
    <source>
        <dbReference type="ARBA" id="ARBA00023136"/>
    </source>
</evidence>
<keyword evidence="5 7" id="KW-1133">Transmembrane helix</keyword>
<feature type="domain" description="ABC transmembrane type-1" evidence="8">
    <location>
        <begin position="75"/>
        <end position="286"/>
    </location>
</feature>
<evidence type="ECO:0000256" key="7">
    <source>
        <dbReference type="RuleBase" id="RU363032"/>
    </source>
</evidence>
<dbReference type="Gene3D" id="1.10.3720.10">
    <property type="entry name" value="MetI-like"/>
    <property type="match status" value="1"/>
</dbReference>
<dbReference type="Proteomes" id="UP000198935">
    <property type="component" value="Unassembled WGS sequence"/>
</dbReference>
<dbReference type="InterPro" id="IPR000515">
    <property type="entry name" value="MetI-like"/>
</dbReference>
<reference evidence="10" key="1">
    <citation type="submission" date="2016-10" db="EMBL/GenBank/DDBJ databases">
        <authorList>
            <person name="Varghese N."/>
            <person name="Submissions S."/>
        </authorList>
    </citation>
    <scope>NUCLEOTIDE SEQUENCE [LARGE SCALE GENOMIC DNA]</scope>
    <source>
        <strain evidence="10">SP</strain>
    </source>
</reference>
<evidence type="ECO:0000256" key="4">
    <source>
        <dbReference type="ARBA" id="ARBA00022692"/>
    </source>
</evidence>
<evidence type="ECO:0000256" key="5">
    <source>
        <dbReference type="ARBA" id="ARBA00022989"/>
    </source>
</evidence>
<feature type="transmembrane region" description="Helical" evidence="7">
    <location>
        <begin position="79"/>
        <end position="101"/>
    </location>
</feature>
<evidence type="ECO:0000259" key="8">
    <source>
        <dbReference type="PROSITE" id="PS50928"/>
    </source>
</evidence>
<feature type="transmembrane region" description="Helical" evidence="7">
    <location>
        <begin position="113"/>
        <end position="133"/>
    </location>
</feature>
<accession>A0A1H3TDX5</accession>